<evidence type="ECO:0000313" key="1">
    <source>
        <dbReference type="EMBL" id="VDK83620.1"/>
    </source>
</evidence>
<name>A0A3P6TXB8_LITSI</name>
<sequence length="276" mass="31955">MANEERVKQSDVNAADEDNDELEKLVASIQINDPEESSSLEYMKIIDELTKFVHCKSKALVECQKLAEYGIGVIKKKHAMQMRMDKVIEKYLEFGNFDSLESAHAKKHELEQQISPLIDKIRHCSEQVSFIQMQCEKDYPQERIEIIFDKVREVQRARATMGSSLQTDGKGGLSKVDKLNEEINQKKPILDEVEDLLKEARERQSQAFFLHRSVAEVDAFYARQALEVMVRNKHSLQTCLVGLEMMRELFIPDEDTMNSEDYQKDMMRTAASRDEI</sequence>
<gene>
    <name evidence="1" type="ORF">NLS_LOCUS6286</name>
</gene>
<accession>A0A3P6TXB8</accession>
<proteinExistence type="predicted"/>
<reference evidence="1 2" key="1">
    <citation type="submission" date="2018-08" db="EMBL/GenBank/DDBJ databases">
        <authorList>
            <person name="Laetsch R D."/>
            <person name="Stevens L."/>
            <person name="Kumar S."/>
            <person name="Blaxter L. M."/>
        </authorList>
    </citation>
    <scope>NUCLEOTIDE SEQUENCE [LARGE SCALE GENOMIC DNA]</scope>
</reference>
<evidence type="ECO:0000313" key="2">
    <source>
        <dbReference type="Proteomes" id="UP000277928"/>
    </source>
</evidence>
<protein>
    <submittedName>
        <fullName evidence="1">Uncharacterized protein</fullName>
    </submittedName>
</protein>
<organism evidence="1 2">
    <name type="scientific">Litomosoides sigmodontis</name>
    <name type="common">Filarial nematode worm</name>
    <dbReference type="NCBI Taxonomy" id="42156"/>
    <lineage>
        <taxon>Eukaryota</taxon>
        <taxon>Metazoa</taxon>
        <taxon>Ecdysozoa</taxon>
        <taxon>Nematoda</taxon>
        <taxon>Chromadorea</taxon>
        <taxon>Rhabditida</taxon>
        <taxon>Spirurina</taxon>
        <taxon>Spiruromorpha</taxon>
        <taxon>Filarioidea</taxon>
        <taxon>Onchocercidae</taxon>
        <taxon>Litomosoides</taxon>
    </lineage>
</organism>
<dbReference type="OrthoDB" id="5866195at2759"/>
<dbReference type="AlphaFoldDB" id="A0A3P6TXB8"/>
<keyword evidence="2" id="KW-1185">Reference proteome</keyword>
<dbReference type="EMBL" id="UYRX01000542">
    <property type="protein sequence ID" value="VDK83620.1"/>
    <property type="molecule type" value="Genomic_DNA"/>
</dbReference>
<dbReference type="Proteomes" id="UP000277928">
    <property type="component" value="Unassembled WGS sequence"/>
</dbReference>